<dbReference type="RefSeq" id="WP_062535196.1">
    <property type="nucleotide sequence ID" value="NZ_DF970160.1"/>
</dbReference>
<dbReference type="STRING" id="1475481.GCA_000953855_00739"/>
<evidence type="ECO:0000313" key="3">
    <source>
        <dbReference type="EMBL" id="GAN43709.1"/>
    </source>
</evidence>
<dbReference type="Pfam" id="PF22106">
    <property type="entry name" value="NGO1945_C"/>
    <property type="match status" value="1"/>
</dbReference>
<dbReference type="Proteomes" id="UP000253740">
    <property type="component" value="Unassembled WGS sequence"/>
</dbReference>
<dbReference type="EMBL" id="DF970160">
    <property type="protein sequence ID" value="GAP65439.1"/>
    <property type="molecule type" value="Genomic_DNA"/>
</dbReference>
<dbReference type="HOGENOM" id="CLU_096334_1_0_6"/>
<reference evidence="3" key="1">
    <citation type="submission" date="2015-03" db="EMBL/GenBank/DDBJ databases">
        <title>Draft genome sequence of Mizugakiibacter sediminis skMP5.</title>
        <authorList>
            <person name="Watanabe T."/>
            <person name="Kojima H."/>
            <person name="Fukui M."/>
        </authorList>
    </citation>
    <scope>NUCLEOTIDE SEQUENCE</scope>
    <source>
        <strain evidence="3">SkMP5</strain>
    </source>
</reference>
<evidence type="ECO:0000259" key="1">
    <source>
        <dbReference type="Pfam" id="PF09836"/>
    </source>
</evidence>
<dbReference type="Gene3D" id="1.10.150.690">
    <property type="entry name" value="DUF2063"/>
    <property type="match status" value="1"/>
</dbReference>
<gene>
    <name evidence="3" type="ORF">MBSD_0219</name>
    <name evidence="4" type="ORF">MBSD_n0729</name>
</gene>
<dbReference type="OrthoDB" id="4146344at2"/>
<reference evidence="4" key="2">
    <citation type="submission" date="2015-08" db="EMBL/GenBank/DDBJ databases">
        <title>Complete DNA Sequence of Pseudomonas syringae pv. actinidiae, the Causal Agent of Kiwifruit Canker Disease.</title>
        <authorList>
            <person name="Rikkerink E.H.A."/>
            <person name="Fineran P.C."/>
        </authorList>
    </citation>
    <scope>NUCLEOTIDE SEQUENCE</scope>
    <source>
        <strain evidence="4">SkMP5</strain>
    </source>
</reference>
<evidence type="ECO:0000259" key="2">
    <source>
        <dbReference type="Pfam" id="PF22106"/>
    </source>
</evidence>
<proteinExistence type="predicted"/>
<dbReference type="InterPro" id="IPR054098">
    <property type="entry name" value="NGO1945-like_C"/>
</dbReference>
<dbReference type="Gene3D" id="3.90.930.50">
    <property type="match status" value="1"/>
</dbReference>
<dbReference type="EMBL" id="DF952378">
    <property type="protein sequence ID" value="GAN43709.1"/>
    <property type="molecule type" value="Genomic_DNA"/>
</dbReference>
<dbReference type="InterPro" id="IPR018640">
    <property type="entry name" value="DUF2063"/>
</dbReference>
<evidence type="ECO:0000313" key="4">
    <source>
        <dbReference type="EMBL" id="GAP65439.1"/>
    </source>
</evidence>
<name>A0A0K8QKS9_9GAMM</name>
<keyword evidence="5" id="KW-1185">Reference proteome</keyword>
<organism evidence="4">
    <name type="scientific">Mizugakiibacter sediminis</name>
    <dbReference type="NCBI Taxonomy" id="1475481"/>
    <lineage>
        <taxon>Bacteria</taxon>
        <taxon>Pseudomonadati</taxon>
        <taxon>Pseudomonadota</taxon>
        <taxon>Gammaproteobacteria</taxon>
        <taxon>Lysobacterales</taxon>
        <taxon>Rhodanobacteraceae</taxon>
        <taxon>Mizugakiibacter</taxon>
    </lineage>
</organism>
<feature type="domain" description="NGO1945-like C-terminal" evidence="2">
    <location>
        <begin position="149"/>
        <end position="244"/>
    </location>
</feature>
<dbReference type="InterPro" id="IPR044922">
    <property type="entry name" value="DUF2063_N_sf"/>
</dbReference>
<accession>A0A0K8QKS9</accession>
<dbReference type="AlphaFoldDB" id="A0A0K8QKS9"/>
<sequence length="255" mass="28735">MPLSPEATRTLQYRFAAHLRDPENIPAPPGIEDRRLQVYRELFFNNVESLLAANFPVIRRLHDDAAWRRLVRDFYREHPARSPLFHEIGGEFIAYLEARATRGADDPPFLPELAHYEYAETRLALDEREAADVPHDPDGDPVGGVPVPSPLAWLLQYRWPVHRIGPEFRPAEPPAEPTLILLLRNAEDRVEFHALDPLGALLFARLQANERLSGLECLDALLAEHAGTAPGLREAGIALLRALRDRGALLGTRPR</sequence>
<dbReference type="Pfam" id="PF09836">
    <property type="entry name" value="DUF2063"/>
    <property type="match status" value="1"/>
</dbReference>
<protein>
    <submittedName>
        <fullName evidence="4">Uncharacterized protein</fullName>
    </submittedName>
</protein>
<feature type="domain" description="Putative DNA-binding" evidence="1">
    <location>
        <begin position="11"/>
        <end position="96"/>
    </location>
</feature>
<evidence type="ECO:0000313" key="5">
    <source>
        <dbReference type="Proteomes" id="UP000253740"/>
    </source>
</evidence>